<evidence type="ECO:0000256" key="1">
    <source>
        <dbReference type="ARBA" id="ARBA00022448"/>
    </source>
</evidence>
<keyword evidence="5" id="KW-1133">Transmembrane helix</keyword>
<evidence type="ECO:0000256" key="8">
    <source>
        <dbReference type="SAM" id="SignalP"/>
    </source>
</evidence>
<keyword evidence="3" id="KW-0812">Transmembrane</keyword>
<feature type="chain" id="PRO_5045470026" description="SecDF P1 head subdomain domain-containing protein" evidence="8">
    <location>
        <begin position="21"/>
        <end position="292"/>
    </location>
</feature>
<keyword evidence="2" id="KW-1003">Cell membrane</keyword>
<sequence length="292" mass="29622">MTTRWTGVTAVALVCTALLATGCDDASSDVATRLTVTATDPGGGPADDGSLETTRRNVESRLQAAGYDDVEVRNVGSGKLTVTVAGQQDATTLGGYLAPGDLAFRLVRDLAAASGATPAATGAVPTGPAAEQFATAACDQLNARASVNPAQPTVACDPAGSYRYLLDAAAVRGTDVKDAEATTDPQTGMWVVNIGFNAAGQTRWTNLTKTAYNNTDNRCSPSSVDESGHCAVAIVVDAKVLSAPTIQAVITGDAVVAGGVIDAPTARRLAAALKSGALPLSLRVTSSETVRR</sequence>
<dbReference type="PANTHER" id="PTHR30081">
    <property type="entry name" value="PROTEIN-EXPORT MEMBRANE PROTEIN SEC"/>
    <property type="match status" value="1"/>
</dbReference>
<keyword evidence="6" id="KW-0811">Translocation</keyword>
<evidence type="ECO:0000256" key="7">
    <source>
        <dbReference type="ARBA" id="ARBA00023136"/>
    </source>
</evidence>
<evidence type="ECO:0000313" key="10">
    <source>
        <dbReference type="EMBL" id="GAA1835897.1"/>
    </source>
</evidence>
<evidence type="ECO:0000256" key="5">
    <source>
        <dbReference type="ARBA" id="ARBA00022989"/>
    </source>
</evidence>
<comment type="caution">
    <text evidence="10">The sequence shown here is derived from an EMBL/GenBank/DDBJ whole genome shotgun (WGS) entry which is preliminary data.</text>
</comment>
<gene>
    <name evidence="10" type="ORF">GCM10009682_62500</name>
</gene>
<feature type="signal peptide" evidence="8">
    <location>
        <begin position="1"/>
        <end position="20"/>
    </location>
</feature>
<keyword evidence="1" id="KW-0813">Transport</keyword>
<organism evidence="10 11">
    <name type="scientific">Luedemannella flava</name>
    <dbReference type="NCBI Taxonomy" id="349316"/>
    <lineage>
        <taxon>Bacteria</taxon>
        <taxon>Bacillati</taxon>
        <taxon>Actinomycetota</taxon>
        <taxon>Actinomycetes</taxon>
        <taxon>Micromonosporales</taxon>
        <taxon>Micromonosporaceae</taxon>
        <taxon>Luedemannella</taxon>
    </lineage>
</organism>
<dbReference type="Gene3D" id="3.30.70.3400">
    <property type="match status" value="1"/>
</dbReference>
<keyword evidence="8" id="KW-0732">Signal</keyword>
<dbReference type="InterPro" id="IPR054384">
    <property type="entry name" value="SecDF_P1_head"/>
</dbReference>
<dbReference type="InterPro" id="IPR022813">
    <property type="entry name" value="SecD/SecF_arch_bac"/>
</dbReference>
<dbReference type="PANTHER" id="PTHR30081:SF1">
    <property type="entry name" value="PROTEIN TRANSLOCASE SUBUNIT SECD"/>
    <property type="match status" value="1"/>
</dbReference>
<evidence type="ECO:0000256" key="4">
    <source>
        <dbReference type="ARBA" id="ARBA00022927"/>
    </source>
</evidence>
<protein>
    <recommendedName>
        <fullName evidence="9">SecDF P1 head subdomain domain-containing protein</fullName>
    </recommendedName>
</protein>
<dbReference type="Gene3D" id="3.30.1360.200">
    <property type="match status" value="1"/>
</dbReference>
<dbReference type="PROSITE" id="PS51257">
    <property type="entry name" value="PROKAR_LIPOPROTEIN"/>
    <property type="match status" value="1"/>
</dbReference>
<proteinExistence type="predicted"/>
<evidence type="ECO:0000259" key="9">
    <source>
        <dbReference type="Pfam" id="PF22599"/>
    </source>
</evidence>
<evidence type="ECO:0000256" key="3">
    <source>
        <dbReference type="ARBA" id="ARBA00022692"/>
    </source>
</evidence>
<dbReference type="Proteomes" id="UP001500218">
    <property type="component" value="Unassembled WGS sequence"/>
</dbReference>
<evidence type="ECO:0000256" key="6">
    <source>
        <dbReference type="ARBA" id="ARBA00023010"/>
    </source>
</evidence>
<evidence type="ECO:0000313" key="11">
    <source>
        <dbReference type="Proteomes" id="UP001500218"/>
    </source>
</evidence>
<keyword evidence="4" id="KW-0653">Protein transport</keyword>
<dbReference type="EMBL" id="BAAALT010000294">
    <property type="protein sequence ID" value="GAA1835897.1"/>
    <property type="molecule type" value="Genomic_DNA"/>
</dbReference>
<feature type="domain" description="SecDF P1 head subdomain" evidence="9">
    <location>
        <begin position="164"/>
        <end position="279"/>
    </location>
</feature>
<dbReference type="RefSeq" id="WP_344140294.1">
    <property type="nucleotide sequence ID" value="NZ_BAAALT010000294.1"/>
</dbReference>
<evidence type="ECO:0000256" key="2">
    <source>
        <dbReference type="ARBA" id="ARBA00022475"/>
    </source>
</evidence>
<reference evidence="10 11" key="1">
    <citation type="journal article" date="2019" name="Int. J. Syst. Evol. Microbiol.">
        <title>The Global Catalogue of Microorganisms (GCM) 10K type strain sequencing project: providing services to taxonomists for standard genome sequencing and annotation.</title>
        <authorList>
            <consortium name="The Broad Institute Genomics Platform"/>
            <consortium name="The Broad Institute Genome Sequencing Center for Infectious Disease"/>
            <person name="Wu L."/>
            <person name="Ma J."/>
        </authorList>
    </citation>
    <scope>NUCLEOTIDE SEQUENCE [LARGE SCALE GENOMIC DNA]</scope>
    <source>
        <strain evidence="10 11">JCM 13250</strain>
    </source>
</reference>
<keyword evidence="7" id="KW-0472">Membrane</keyword>
<name>A0ABN2MRN8_9ACTN</name>
<dbReference type="Pfam" id="PF22599">
    <property type="entry name" value="SecDF_P1_head"/>
    <property type="match status" value="1"/>
</dbReference>
<keyword evidence="11" id="KW-1185">Reference proteome</keyword>
<accession>A0ABN2MRN8</accession>